<gene>
    <name evidence="1" type="ORF">EVAR_9925_1</name>
</gene>
<evidence type="ECO:0000313" key="2">
    <source>
        <dbReference type="Proteomes" id="UP000299102"/>
    </source>
</evidence>
<evidence type="ECO:0000313" key="1">
    <source>
        <dbReference type="EMBL" id="GBP16330.1"/>
    </source>
</evidence>
<dbReference type="EMBL" id="BGZK01000079">
    <property type="protein sequence ID" value="GBP16330.1"/>
    <property type="molecule type" value="Genomic_DNA"/>
</dbReference>
<proteinExistence type="predicted"/>
<organism evidence="1 2">
    <name type="scientific">Eumeta variegata</name>
    <name type="common">Bagworm moth</name>
    <name type="synonym">Eumeta japonica</name>
    <dbReference type="NCBI Taxonomy" id="151549"/>
    <lineage>
        <taxon>Eukaryota</taxon>
        <taxon>Metazoa</taxon>
        <taxon>Ecdysozoa</taxon>
        <taxon>Arthropoda</taxon>
        <taxon>Hexapoda</taxon>
        <taxon>Insecta</taxon>
        <taxon>Pterygota</taxon>
        <taxon>Neoptera</taxon>
        <taxon>Endopterygota</taxon>
        <taxon>Lepidoptera</taxon>
        <taxon>Glossata</taxon>
        <taxon>Ditrysia</taxon>
        <taxon>Tineoidea</taxon>
        <taxon>Psychidae</taxon>
        <taxon>Oiketicinae</taxon>
        <taxon>Eumeta</taxon>
    </lineage>
</organism>
<keyword evidence="2" id="KW-1185">Reference proteome</keyword>
<comment type="caution">
    <text evidence="1">The sequence shown here is derived from an EMBL/GenBank/DDBJ whole genome shotgun (WGS) entry which is preliminary data.</text>
</comment>
<reference evidence="1 2" key="1">
    <citation type="journal article" date="2019" name="Commun. Biol.">
        <title>The bagworm genome reveals a unique fibroin gene that provides high tensile strength.</title>
        <authorList>
            <person name="Kono N."/>
            <person name="Nakamura H."/>
            <person name="Ohtoshi R."/>
            <person name="Tomita M."/>
            <person name="Numata K."/>
            <person name="Arakawa K."/>
        </authorList>
    </citation>
    <scope>NUCLEOTIDE SEQUENCE [LARGE SCALE GENOMIC DNA]</scope>
</reference>
<accession>A0A4C1TQR8</accession>
<sequence>MTSISISSATCFRRNIGHSSRTCSTSWIFAGSQAQHGEFFSLNLCRYCANPPSPVRVCAILDVIPVFWRTRYACSTREKKHLVISPVLPSAYRSCHSSRLAALITFFAYDSGYLSYSAAVFLVRAARLASSSARSLPAIPACALTQNKRTALPSATISEVSRYVGQRVICPRRRVPRLLSVPPLHQGRTDSAFNTATVGINARPDDDETVHRLGVEVLDALVPDLGHVRRVGKPPSPQARSTKCP</sequence>
<name>A0A4C1TQR8_EUMVA</name>
<dbReference type="Proteomes" id="UP000299102">
    <property type="component" value="Unassembled WGS sequence"/>
</dbReference>
<dbReference type="AlphaFoldDB" id="A0A4C1TQR8"/>
<protein>
    <submittedName>
        <fullName evidence="1">Uncharacterized protein</fullName>
    </submittedName>
</protein>